<comment type="caution">
    <text evidence="2">The sequence shown here is derived from an EMBL/GenBank/DDBJ whole genome shotgun (WGS) entry which is preliminary data.</text>
</comment>
<evidence type="ECO:0000256" key="1">
    <source>
        <dbReference type="SAM" id="MobiDB-lite"/>
    </source>
</evidence>
<protein>
    <submittedName>
        <fullName evidence="2">Uncharacterized protein</fullName>
    </submittedName>
</protein>
<dbReference type="Proteomes" id="UP001154922">
    <property type="component" value="Unassembled WGS sequence"/>
</dbReference>
<feature type="region of interest" description="Disordered" evidence="1">
    <location>
        <begin position="534"/>
        <end position="557"/>
    </location>
</feature>
<keyword evidence="3" id="KW-1185">Reference proteome</keyword>
<reference evidence="2 3" key="2">
    <citation type="journal article" date="2023" name="Plant Pathol.">
        <title>Dismantling and reorganizing Pseudomonas marginalis sensu#lato.</title>
        <authorList>
            <person name="Sawada H."/>
            <person name="Fujikawa T."/>
            <person name="Satou M."/>
        </authorList>
    </citation>
    <scope>NUCLEOTIDE SEQUENCE [LARGE SCALE GENOMIC DNA]</scope>
    <source>
        <strain evidence="2 3">MAFF 311096</strain>
    </source>
</reference>
<dbReference type="Gene3D" id="2.170.16.10">
    <property type="entry name" value="Hedgehog/Intein (Hint) domain"/>
    <property type="match status" value="1"/>
</dbReference>
<dbReference type="EMBL" id="JAJOZI010000140">
    <property type="protein sequence ID" value="MCD7041274.1"/>
    <property type="molecule type" value="Genomic_DNA"/>
</dbReference>
<dbReference type="SUPFAM" id="SSF51294">
    <property type="entry name" value="Hedgehog/intein (Hint) domain"/>
    <property type="match status" value="1"/>
</dbReference>
<feature type="compositionally biased region" description="Polar residues" evidence="1">
    <location>
        <begin position="539"/>
        <end position="557"/>
    </location>
</feature>
<gene>
    <name evidence="2" type="ORF">LRQ20_23555</name>
</gene>
<name>A0ABS8R006_9PSED</name>
<evidence type="ECO:0000313" key="3">
    <source>
        <dbReference type="Proteomes" id="UP001154922"/>
    </source>
</evidence>
<dbReference type="InterPro" id="IPR036844">
    <property type="entry name" value="Hint_dom_sf"/>
</dbReference>
<organism evidence="2 3">
    <name type="scientific">Pseudomonas petroselini</name>
    <dbReference type="NCBI Taxonomy" id="2899822"/>
    <lineage>
        <taxon>Bacteria</taxon>
        <taxon>Pseudomonadati</taxon>
        <taxon>Pseudomonadota</taxon>
        <taxon>Gammaproteobacteria</taxon>
        <taxon>Pseudomonadales</taxon>
        <taxon>Pseudomonadaceae</taxon>
        <taxon>Pseudomonas</taxon>
    </lineage>
</organism>
<accession>A0ABS8R006</accession>
<proteinExistence type="predicted"/>
<dbReference type="RefSeq" id="WP_231809445.1">
    <property type="nucleotide sequence ID" value="NZ_JAJOZG010000037.1"/>
</dbReference>
<sequence length="557" mass="61181">METSNCYNSVTKEQRNITQMACQLLRDEDRNWWWSACFCCCSCFAWGTQIRVATGEYRIVQTIQQGDPVLTSTVAVVNGKPKLNWVSRPVTFSDGMAPSPGQPAVLLQYGDKGELVVTLDQPMVLADGRFKAADRLTLDDKLVDREGKPVKLHAVVLGKFTVGFHALATNDFSQHDPSLWCLETNGVVAGDHLVMAMQDDERVKALFVKGHDDLPRIGSAAYAQTHKGARDTAQLDDKARMIANDAFIPLDEMRNATSPVPYGSSPYMTQKQAENVLINGTFRSLGETYLEADFKYLRTLFNGFYPGINFYLNWQDLHPNQFAFNAYGQDTVYLSGQLLRLHGLHKQGLALIMAQGVARFGKSLSSDDAGLNCTGVADYIGANQVLQTVLYGSWNEWVTPGYAQVQALFALIDPANQIGHEKCATPSIPCRLESMEAAIVGWQLPACAGGPVPHSLELDSASWGRFEGALAILASFNQRLNPVLAKVPRSYQVRVGETLVPVALVQMDQSRPWEVRLIFDEPLAAEGPTTLTVRDIRSDNGSTLNPDASSVTVEGTP</sequence>
<evidence type="ECO:0000313" key="2">
    <source>
        <dbReference type="EMBL" id="MCD7041274.1"/>
    </source>
</evidence>
<reference evidence="2 3" key="1">
    <citation type="journal article" date="2022" name="Int. J. Syst. Evol. Microbiol.">
        <title>Pseudomonas petroselini sp. nov., a pathogen causing bacterial rot of parsley in Japan.</title>
        <authorList>
            <person name="Sawada H."/>
            <person name="Fujikawa T."/>
            <person name="Osada S."/>
            <person name="Satou M."/>
        </authorList>
    </citation>
    <scope>NUCLEOTIDE SEQUENCE [LARGE SCALE GENOMIC DNA]</scope>
    <source>
        <strain evidence="2 3">MAFF 311096</strain>
    </source>
</reference>